<proteinExistence type="predicted"/>
<dbReference type="AlphaFoldDB" id="A0A2N0QGY1"/>
<comment type="caution">
    <text evidence="2">The sequence shown here is derived from an EMBL/GenBank/DDBJ whole genome shotgun (WGS) entry which is preliminary data.</text>
</comment>
<dbReference type="Proteomes" id="UP000232688">
    <property type="component" value="Unassembled WGS sequence"/>
</dbReference>
<dbReference type="Pfam" id="PF09992">
    <property type="entry name" value="NAGPA"/>
    <property type="match status" value="1"/>
</dbReference>
<dbReference type="PANTHER" id="PTHR40446:SF2">
    <property type="entry name" value="N-ACETYLGLUCOSAMINE-1-PHOSPHODIESTER ALPHA-N-ACETYLGLUCOSAMINIDASE"/>
    <property type="match status" value="1"/>
</dbReference>
<reference evidence="2 3" key="2">
    <citation type="submission" date="2017-10" db="EMBL/GenBank/DDBJ databases">
        <title>Genome analyses suggest a sexual origin of heterokaryosis in a supposedly ancient asexual fungus.</title>
        <authorList>
            <person name="Corradi N."/>
            <person name="Sedzielewska K."/>
            <person name="Noel J."/>
            <person name="Charron P."/>
            <person name="Farinelli L."/>
            <person name="Marton T."/>
            <person name="Kruger M."/>
            <person name="Pelin A."/>
            <person name="Brachmann A."/>
            <person name="Corradi N."/>
        </authorList>
    </citation>
    <scope>NUCLEOTIDE SEQUENCE [LARGE SCALE GENOMIC DNA]</scope>
    <source>
        <strain evidence="2 3">A1</strain>
    </source>
</reference>
<protein>
    <recommendedName>
        <fullName evidence="1">Phosphodiester glycosidase domain-containing protein</fullName>
    </recommendedName>
</protein>
<dbReference type="EMBL" id="LLXH01010438">
    <property type="protein sequence ID" value="PKC50303.1"/>
    <property type="molecule type" value="Genomic_DNA"/>
</dbReference>
<evidence type="ECO:0000259" key="1">
    <source>
        <dbReference type="Pfam" id="PF09992"/>
    </source>
</evidence>
<name>A0A2N0QGY1_9GLOM</name>
<feature type="domain" description="Phosphodiester glycosidase" evidence="1">
    <location>
        <begin position="37"/>
        <end position="164"/>
    </location>
</feature>
<gene>
    <name evidence="2" type="ORF">RhiirA1_486793</name>
</gene>
<organism evidence="2 3">
    <name type="scientific">Rhizophagus irregularis</name>
    <dbReference type="NCBI Taxonomy" id="588596"/>
    <lineage>
        <taxon>Eukaryota</taxon>
        <taxon>Fungi</taxon>
        <taxon>Fungi incertae sedis</taxon>
        <taxon>Mucoromycota</taxon>
        <taxon>Glomeromycotina</taxon>
        <taxon>Glomeromycetes</taxon>
        <taxon>Glomerales</taxon>
        <taxon>Glomeraceae</taxon>
        <taxon>Rhizophagus</taxon>
    </lineage>
</organism>
<evidence type="ECO:0000313" key="3">
    <source>
        <dbReference type="Proteomes" id="UP000232688"/>
    </source>
</evidence>
<accession>A0A2N0QGY1</accession>
<reference evidence="2 3" key="1">
    <citation type="submission" date="2017-10" db="EMBL/GenBank/DDBJ databases">
        <title>Extensive intraspecific genome diversity in a model arbuscular mycorrhizal fungus.</title>
        <authorList>
            <person name="Chen E.C.H."/>
            <person name="Morin E."/>
            <person name="Baudet D."/>
            <person name="Noel J."/>
            <person name="Ndikumana S."/>
            <person name="Charron P."/>
            <person name="St-Onge C."/>
            <person name="Giorgi J."/>
            <person name="Grigoriev I.V."/>
            <person name="Roux C."/>
            <person name="Martin F.M."/>
            <person name="Corradi N."/>
        </authorList>
    </citation>
    <scope>NUCLEOTIDE SEQUENCE [LARGE SCALE GENOMIC DNA]</scope>
    <source>
        <strain evidence="2 3">A1</strain>
    </source>
</reference>
<dbReference type="VEuPathDB" id="FungiDB:RhiirA1_486793"/>
<feature type="non-terminal residue" evidence="2">
    <location>
        <position position="166"/>
    </location>
</feature>
<evidence type="ECO:0000313" key="2">
    <source>
        <dbReference type="EMBL" id="PKC50303.1"/>
    </source>
</evidence>
<dbReference type="InterPro" id="IPR018711">
    <property type="entry name" value="NAGPA"/>
</dbReference>
<sequence>MEFVIETPNNITETKFGQTLTGTVKQIRQYGDDTRPTIPRNGFVLSFNGEALQKFKSIQVGEQISVSIGVNPIWKDAEYMAASGPLLVYDGKVNLTIDPKSPRATQVTARTAIAISKDKEKVYLITVDSANGSKGMTLTQFANYIASLGVDRAINLDGGGSTTMGI</sequence>
<dbReference type="PANTHER" id="PTHR40446">
    <property type="entry name" value="N-ACETYLGLUCOSAMINE-1-PHOSPHODIESTER ALPHA-N-ACETYLGLUCOSAMINIDASE"/>
    <property type="match status" value="1"/>
</dbReference>